<comment type="caution">
    <text evidence="2">The sequence shown here is derived from an EMBL/GenBank/DDBJ whole genome shotgun (WGS) entry which is preliminary data.</text>
</comment>
<feature type="transmembrane region" description="Helical" evidence="1">
    <location>
        <begin position="32"/>
        <end position="49"/>
    </location>
</feature>
<dbReference type="EMBL" id="JBHSWT010000597">
    <property type="protein sequence ID" value="MFC6772000.1"/>
    <property type="molecule type" value="Genomic_DNA"/>
</dbReference>
<keyword evidence="1" id="KW-0472">Membrane</keyword>
<accession>A0ABD5T9L9</accession>
<organism evidence="2 3">
    <name type="scientific">Halorubrum pallidum</name>
    <dbReference type="NCBI Taxonomy" id="1526114"/>
    <lineage>
        <taxon>Archaea</taxon>
        <taxon>Methanobacteriati</taxon>
        <taxon>Methanobacteriota</taxon>
        <taxon>Stenosarchaea group</taxon>
        <taxon>Halobacteria</taxon>
        <taxon>Halobacteriales</taxon>
        <taxon>Haloferacaceae</taxon>
        <taxon>Halorubrum</taxon>
    </lineage>
</organism>
<evidence type="ECO:0000313" key="2">
    <source>
        <dbReference type="EMBL" id="MFC6772000.1"/>
    </source>
</evidence>
<feature type="transmembrane region" description="Helical" evidence="1">
    <location>
        <begin position="7"/>
        <end position="26"/>
    </location>
</feature>
<keyword evidence="1" id="KW-0812">Transmembrane</keyword>
<protein>
    <submittedName>
        <fullName evidence="2">Uncharacterized protein</fullName>
    </submittedName>
</protein>
<proteinExistence type="predicted"/>
<name>A0ABD5T9L9_9EURY</name>
<gene>
    <name evidence="2" type="ORF">ACFQDD_10820</name>
</gene>
<dbReference type="AlphaFoldDB" id="A0ABD5T9L9"/>
<dbReference type="Proteomes" id="UP001596274">
    <property type="component" value="Unassembled WGS sequence"/>
</dbReference>
<keyword evidence="3" id="KW-1185">Reference proteome</keyword>
<keyword evidence="1" id="KW-1133">Transmembrane helix</keyword>
<evidence type="ECO:0000313" key="3">
    <source>
        <dbReference type="Proteomes" id="UP001596274"/>
    </source>
</evidence>
<evidence type="ECO:0000256" key="1">
    <source>
        <dbReference type="SAM" id="Phobius"/>
    </source>
</evidence>
<reference evidence="2 3" key="1">
    <citation type="journal article" date="2019" name="Int. J. Syst. Evol. Microbiol.">
        <title>The Global Catalogue of Microorganisms (GCM) 10K type strain sequencing project: providing services to taxonomists for standard genome sequencing and annotation.</title>
        <authorList>
            <consortium name="The Broad Institute Genomics Platform"/>
            <consortium name="The Broad Institute Genome Sequencing Center for Infectious Disease"/>
            <person name="Wu L."/>
            <person name="Ma J."/>
        </authorList>
    </citation>
    <scope>NUCLEOTIDE SEQUENCE [LARGE SCALE GENOMIC DNA]</scope>
    <source>
        <strain evidence="2 3">PJ61</strain>
    </source>
</reference>
<sequence>MDPRRRLYVAGFVGASISYIFNVLAFTGQFDVVRWFVFAVVFVTVFFGFEKFIEWSVRFDN</sequence>